<protein>
    <recommendedName>
        <fullName evidence="1">Schlafen AlbA-2 domain-containing protein</fullName>
    </recommendedName>
</protein>
<organism evidence="2 3">
    <name type="scientific">Acropora cervicornis</name>
    <name type="common">Staghorn coral</name>
    <dbReference type="NCBI Taxonomy" id="6130"/>
    <lineage>
        <taxon>Eukaryota</taxon>
        <taxon>Metazoa</taxon>
        <taxon>Cnidaria</taxon>
        <taxon>Anthozoa</taxon>
        <taxon>Hexacorallia</taxon>
        <taxon>Scleractinia</taxon>
        <taxon>Astrocoeniina</taxon>
        <taxon>Acroporidae</taxon>
        <taxon>Acropora</taxon>
    </lineage>
</organism>
<keyword evidence="3" id="KW-1185">Reference proteome</keyword>
<dbReference type="PANTHER" id="PTHR30595:SF6">
    <property type="entry name" value="SCHLAFEN ALBA-2 DOMAIN-CONTAINING PROTEIN"/>
    <property type="match status" value="1"/>
</dbReference>
<dbReference type="EMBL" id="JARQWQ010000004">
    <property type="protein sequence ID" value="KAK2572472.1"/>
    <property type="molecule type" value="Genomic_DNA"/>
</dbReference>
<comment type="caution">
    <text evidence="2">The sequence shown here is derived from an EMBL/GenBank/DDBJ whole genome shotgun (WGS) entry which is preliminary data.</text>
</comment>
<dbReference type="Pfam" id="PF13749">
    <property type="entry name" value="HATPase_c_4"/>
    <property type="match status" value="1"/>
</dbReference>
<reference evidence="2" key="2">
    <citation type="journal article" date="2023" name="Science">
        <title>Genomic signatures of disease resistance in endangered staghorn corals.</title>
        <authorList>
            <person name="Vollmer S.V."/>
            <person name="Selwyn J.D."/>
            <person name="Despard B.A."/>
            <person name="Roesel C.L."/>
        </authorList>
    </citation>
    <scope>NUCLEOTIDE SEQUENCE</scope>
    <source>
        <strain evidence="2">K2</strain>
    </source>
</reference>
<dbReference type="InterPro" id="IPR038461">
    <property type="entry name" value="Schlafen_AlbA_2_dom_sf"/>
</dbReference>
<feature type="domain" description="Schlafen AlbA-2" evidence="1">
    <location>
        <begin position="22"/>
        <end position="167"/>
    </location>
</feature>
<gene>
    <name evidence="2" type="ORF">P5673_002721</name>
</gene>
<dbReference type="PANTHER" id="PTHR30595">
    <property type="entry name" value="GLPR-RELATED TRANSCRIPTIONAL REPRESSOR"/>
    <property type="match status" value="1"/>
</dbReference>
<dbReference type="Gene3D" id="3.30.950.30">
    <property type="entry name" value="Schlafen, AAA domain"/>
    <property type="match status" value="1"/>
</dbReference>
<dbReference type="Proteomes" id="UP001249851">
    <property type="component" value="Unassembled WGS sequence"/>
</dbReference>
<sequence>MAERYSSLLINVNDLLSLEGVEKQRVEFKKAWHSKREGGTYWQVVHTICAFANDFYNDNGGYIIIGVEEKENWDDHPDNRQIILPPIGVPPQDLERIQKEIIGACRGNIKPQYFPILSPEMVEFKGVKRRVLVIWASASDDRPHACRESEKGANCYYIRRATETVKATPAEERKLLSLHCKIPFDDRRALESGTGRQMTEGDINFDLVKKFLTGVKSQLLEGNEDEPPIYFYTRNVALLFFHTDPHDFFSGAKTEIAIYSHDDDSQETVLTGPIDQQIEETLNFILEKTKEQANHEFVAYPTRALREAVVNTFHHRGYEECDSNPIKIHIKPNFIDVISYPGPDSSLKLDDFKEGQEVPPVPSRNRRIAEFLKDRKLAEGRFTGVRTIYRTMKENKNPQPSFHFNPSYFRVRLPGHPKYIAFSKLQEVDNLCAKGETDDAIKSLKGFLDEHLDKAEYSFSGYEMLLSKLIALHDNNMEHANLEPYKHLISKKLEKRIPLITELCKWCTEENIKDISMGVRIVRDLVETDASSADLDAAISKAVDLCKNKDQIAFQYAHKLFEAMGEITQTNGYVAFQFANCKFQLYRITADTPVSQINLLPYLKDAEEYVNKAIQLTHKDYKFHLANQYRLLGYIHSQLAHINKSTKERAQDHLTRARECNPEIRINTFFILPELRSLFRLSRSIQGPNKDTQE</sequence>
<dbReference type="AlphaFoldDB" id="A0AAD9R3R1"/>
<accession>A0AAD9R3R1</accession>
<evidence type="ECO:0000313" key="3">
    <source>
        <dbReference type="Proteomes" id="UP001249851"/>
    </source>
</evidence>
<dbReference type="InterPro" id="IPR038475">
    <property type="entry name" value="RecG_C_sf"/>
</dbReference>
<evidence type="ECO:0000313" key="2">
    <source>
        <dbReference type="EMBL" id="KAK2572472.1"/>
    </source>
</evidence>
<dbReference type="InterPro" id="IPR007421">
    <property type="entry name" value="Schlafen_AlbA_2_dom"/>
</dbReference>
<dbReference type="Pfam" id="PF04326">
    <property type="entry name" value="SLFN_AlbA_2"/>
    <property type="match status" value="1"/>
</dbReference>
<name>A0AAD9R3R1_ACRCE</name>
<reference evidence="2" key="1">
    <citation type="journal article" date="2023" name="G3 (Bethesda)">
        <title>Whole genome assembly and annotation of the endangered Caribbean coral Acropora cervicornis.</title>
        <authorList>
            <person name="Selwyn J.D."/>
            <person name="Vollmer S.V."/>
        </authorList>
    </citation>
    <scope>NUCLEOTIDE SEQUENCE</scope>
    <source>
        <strain evidence="2">K2</strain>
    </source>
</reference>
<dbReference type="Gene3D" id="3.30.565.60">
    <property type="match status" value="1"/>
</dbReference>
<evidence type="ECO:0000259" key="1">
    <source>
        <dbReference type="Pfam" id="PF04326"/>
    </source>
</evidence>
<proteinExistence type="predicted"/>